<sequence length="191" mass="22175">MTDIDQKLETLYDLLIDNSELLEADLKNLITNPDKIKDTNKFASLLSELHNSAFINPLLSTISISSKDDVWLPDFLYAVINLLEESSENEAFDVPENLIENLQVWILENKGELSWKAVILLKLCQSYPTEEIFLKKLEERDDFFLTYVECVSGLLKYDKDKYFPLLVQIANDETRNGHLREFCTENILKYS</sequence>
<dbReference type="RefSeq" id="WP_323245983.1">
    <property type="nucleotide sequence ID" value="NZ_JAYFUL010000001.1"/>
</dbReference>
<organism evidence="1 2">
    <name type="scientific">Arcicella aquatica</name>
    <dbReference type="NCBI Taxonomy" id="217141"/>
    <lineage>
        <taxon>Bacteria</taxon>
        <taxon>Pseudomonadati</taxon>
        <taxon>Bacteroidota</taxon>
        <taxon>Cytophagia</taxon>
        <taxon>Cytophagales</taxon>
        <taxon>Flectobacillaceae</taxon>
        <taxon>Arcicella</taxon>
    </lineage>
</organism>
<reference evidence="1 2" key="1">
    <citation type="submission" date="2023-12" db="EMBL/GenBank/DDBJ databases">
        <title>Novel species of the genus Arcicella isolated from rivers.</title>
        <authorList>
            <person name="Lu H."/>
        </authorList>
    </citation>
    <scope>NUCLEOTIDE SEQUENCE [LARGE SCALE GENOMIC DNA]</scope>
    <source>
        <strain evidence="1 2">LMG 21963</strain>
    </source>
</reference>
<keyword evidence="2" id="KW-1185">Reference proteome</keyword>
<accession>A0ABU5QH53</accession>
<protein>
    <recommendedName>
        <fullName evidence="3">HEAT repeat domain-containing protein</fullName>
    </recommendedName>
</protein>
<evidence type="ECO:0000313" key="1">
    <source>
        <dbReference type="EMBL" id="MEA5256154.1"/>
    </source>
</evidence>
<proteinExistence type="predicted"/>
<evidence type="ECO:0000313" key="2">
    <source>
        <dbReference type="Proteomes" id="UP001304671"/>
    </source>
</evidence>
<comment type="caution">
    <text evidence="1">The sequence shown here is derived from an EMBL/GenBank/DDBJ whole genome shotgun (WGS) entry which is preliminary data.</text>
</comment>
<evidence type="ECO:0008006" key="3">
    <source>
        <dbReference type="Google" id="ProtNLM"/>
    </source>
</evidence>
<gene>
    <name evidence="1" type="ORF">VB264_00055</name>
</gene>
<name>A0ABU5QH53_9BACT</name>
<dbReference type="Proteomes" id="UP001304671">
    <property type="component" value="Unassembled WGS sequence"/>
</dbReference>
<dbReference type="EMBL" id="JAYFUL010000001">
    <property type="protein sequence ID" value="MEA5256154.1"/>
    <property type="molecule type" value="Genomic_DNA"/>
</dbReference>